<dbReference type="InterPro" id="IPR057229">
    <property type="entry name" value="DUF7907"/>
</dbReference>
<organism evidence="3 4">
    <name type="scientific">Coniochaeta pulveracea</name>
    <dbReference type="NCBI Taxonomy" id="177199"/>
    <lineage>
        <taxon>Eukaryota</taxon>
        <taxon>Fungi</taxon>
        <taxon>Dikarya</taxon>
        <taxon>Ascomycota</taxon>
        <taxon>Pezizomycotina</taxon>
        <taxon>Sordariomycetes</taxon>
        <taxon>Sordariomycetidae</taxon>
        <taxon>Coniochaetales</taxon>
        <taxon>Coniochaetaceae</taxon>
        <taxon>Coniochaeta</taxon>
    </lineage>
</organism>
<reference evidence="3 4" key="1">
    <citation type="submission" date="2018-08" db="EMBL/GenBank/DDBJ databases">
        <title>Draft genome of the lignicolous fungus Coniochaeta pulveracea.</title>
        <authorList>
            <person name="Borstlap C.J."/>
            <person name="De Witt R.N."/>
            <person name="Botha A."/>
            <person name="Volschenk H."/>
        </authorList>
    </citation>
    <scope>NUCLEOTIDE SEQUENCE [LARGE SCALE GENOMIC DNA]</scope>
    <source>
        <strain evidence="3 4">CAB683</strain>
    </source>
</reference>
<gene>
    <name evidence="3" type="ORF">DL546_000037</name>
</gene>
<name>A0A420Y1S5_9PEZI</name>
<feature type="domain" description="DUF7907" evidence="2">
    <location>
        <begin position="26"/>
        <end position="205"/>
    </location>
</feature>
<evidence type="ECO:0000256" key="1">
    <source>
        <dbReference type="SAM" id="SignalP"/>
    </source>
</evidence>
<feature type="chain" id="PRO_5019310820" description="DUF7907 domain-containing protein" evidence="1">
    <location>
        <begin position="21"/>
        <end position="208"/>
    </location>
</feature>
<keyword evidence="4" id="KW-1185">Reference proteome</keyword>
<accession>A0A420Y1S5</accession>
<evidence type="ECO:0000259" key="2">
    <source>
        <dbReference type="Pfam" id="PF25484"/>
    </source>
</evidence>
<evidence type="ECO:0000313" key="3">
    <source>
        <dbReference type="EMBL" id="RKU41738.1"/>
    </source>
</evidence>
<proteinExistence type="predicted"/>
<sequence>MKFSTTTTLLGAALAGSASAQNYTQSAPFTLRVVSSDPASNITDSYLYACHAGAAIEGLCVGSNSTTPTVSNTYYFNTTTCDGCTPTNLGSLVWNLPVQLPDADHYSEALSISLDNLGSNVHFPLFEGGYGSTQLGFTDDKKLFASVYGDDSKNVPGERPESVTEELQNWYVCWGTVGGYYYQALAWVTAGEPHNPTCEKVEVVRDDI</sequence>
<feature type="signal peptide" evidence="1">
    <location>
        <begin position="1"/>
        <end position="20"/>
    </location>
</feature>
<dbReference type="AlphaFoldDB" id="A0A420Y1S5"/>
<dbReference type="Pfam" id="PF25484">
    <property type="entry name" value="DUF7907"/>
    <property type="match status" value="1"/>
</dbReference>
<protein>
    <recommendedName>
        <fullName evidence="2">DUF7907 domain-containing protein</fullName>
    </recommendedName>
</protein>
<keyword evidence="1" id="KW-0732">Signal</keyword>
<dbReference type="OrthoDB" id="3515453at2759"/>
<comment type="caution">
    <text evidence="3">The sequence shown here is derived from an EMBL/GenBank/DDBJ whole genome shotgun (WGS) entry which is preliminary data.</text>
</comment>
<dbReference type="Proteomes" id="UP000275385">
    <property type="component" value="Unassembled WGS sequence"/>
</dbReference>
<evidence type="ECO:0000313" key="4">
    <source>
        <dbReference type="Proteomes" id="UP000275385"/>
    </source>
</evidence>
<dbReference type="EMBL" id="QVQW01000068">
    <property type="protein sequence ID" value="RKU41738.1"/>
    <property type="molecule type" value="Genomic_DNA"/>
</dbReference>